<dbReference type="PANTHER" id="PTHR43404">
    <property type="entry name" value="LIPOPOLYSACCHARIDE CHOLINEPHOSPHOTRANSFERASE LICD"/>
    <property type="match status" value="1"/>
</dbReference>
<name>A0A1H0MGL8_STREI</name>
<dbReference type="OrthoDB" id="9786100at2"/>
<dbReference type="GO" id="GO:0009100">
    <property type="term" value="P:glycoprotein metabolic process"/>
    <property type="evidence" value="ECO:0007669"/>
    <property type="project" value="UniProtKB-ARBA"/>
</dbReference>
<dbReference type="Proteomes" id="UP000183816">
    <property type="component" value="Unassembled WGS sequence"/>
</dbReference>
<proteinExistence type="predicted"/>
<evidence type="ECO:0000313" key="2">
    <source>
        <dbReference type="EMBL" id="SDO79579.1"/>
    </source>
</evidence>
<accession>A0A1H0MGL8</accession>
<dbReference type="Pfam" id="PF04991">
    <property type="entry name" value="LicD"/>
    <property type="match status" value="1"/>
</dbReference>
<keyword evidence="2" id="KW-0808">Transferase</keyword>
<organism evidence="2 3">
    <name type="scientific">Streptococcus equinus</name>
    <name type="common">Streptococcus bovis</name>
    <dbReference type="NCBI Taxonomy" id="1335"/>
    <lineage>
        <taxon>Bacteria</taxon>
        <taxon>Bacillati</taxon>
        <taxon>Bacillota</taxon>
        <taxon>Bacilli</taxon>
        <taxon>Lactobacillales</taxon>
        <taxon>Streptococcaceae</taxon>
        <taxon>Streptococcus</taxon>
    </lineage>
</organism>
<evidence type="ECO:0000313" key="3">
    <source>
        <dbReference type="Proteomes" id="UP000183816"/>
    </source>
</evidence>
<protein>
    <submittedName>
        <fullName evidence="2">Lipopolysaccharide cholinephosphotransferase</fullName>
    </submittedName>
</protein>
<gene>
    <name evidence="2" type="ORF">SAMN05216347_102337</name>
</gene>
<feature type="domain" description="LicD/FKTN/FKRP nucleotidyltransferase" evidence="1">
    <location>
        <begin position="24"/>
        <end position="250"/>
    </location>
</feature>
<dbReference type="GO" id="GO:0016740">
    <property type="term" value="F:transferase activity"/>
    <property type="evidence" value="ECO:0007669"/>
    <property type="project" value="UniProtKB-KW"/>
</dbReference>
<dbReference type="InterPro" id="IPR052942">
    <property type="entry name" value="LPS_cholinephosphotransferase"/>
</dbReference>
<evidence type="ECO:0000259" key="1">
    <source>
        <dbReference type="Pfam" id="PF04991"/>
    </source>
</evidence>
<dbReference type="InterPro" id="IPR007074">
    <property type="entry name" value="LicD/FKTN/FKRP_NTP_transf"/>
</dbReference>
<dbReference type="AlphaFoldDB" id="A0A1H0MGL8"/>
<reference evidence="2 3" key="1">
    <citation type="submission" date="2016-10" db="EMBL/GenBank/DDBJ databases">
        <authorList>
            <person name="de Groot N.N."/>
        </authorList>
    </citation>
    <scope>NUCLEOTIDE SEQUENCE [LARGE SCALE GENOMIC DNA]</scope>
    <source>
        <strain evidence="2 3">Sb04</strain>
    </source>
</reference>
<dbReference type="PANTHER" id="PTHR43404:SF2">
    <property type="entry name" value="LIPOPOLYSACCHARIDE CHOLINEPHOSPHOTRANSFERASE LICD"/>
    <property type="match status" value="1"/>
</dbReference>
<dbReference type="EMBL" id="FNJK01000002">
    <property type="protein sequence ID" value="SDO79579.1"/>
    <property type="molecule type" value="Genomic_DNA"/>
</dbReference>
<dbReference type="RefSeq" id="WP_074482097.1">
    <property type="nucleotide sequence ID" value="NZ_FNJK01000002.1"/>
</dbReference>
<sequence length="271" mass="32288">MEELSKIQKIIWNIMSEIKPYLIENDIDYYMLGGTLLGAVRHKGFIPWDDDIDLGIPREQYDDFLKNVAKQLPSYMEVNTFYDETDHHYYFARIVDTRYHLRRMGSEVERTEDAWIDIFPLDGMPNNYFIREIHKMRLLVSRAFYHIATFDRVNLQRPNRPLSERLVIKFVQLTGFGRNMDAKKWLWKIDSLLKKYPYKDSKWVVNFMGQYKFKEMFPKTKYGHGKLYAFENNVLQGPEDADFILSQMYGDYMTPPKDSDKNAHAAELEVS</sequence>